<keyword evidence="3" id="KW-1185">Reference proteome</keyword>
<dbReference type="EMBL" id="JAVFWL010000002">
    <property type="protein sequence ID" value="KAK6733379.1"/>
    <property type="molecule type" value="Genomic_DNA"/>
</dbReference>
<evidence type="ECO:0000313" key="3">
    <source>
        <dbReference type="Proteomes" id="UP001303046"/>
    </source>
</evidence>
<evidence type="ECO:0000313" key="2">
    <source>
        <dbReference type="EMBL" id="KAK6733379.1"/>
    </source>
</evidence>
<feature type="region of interest" description="Disordered" evidence="1">
    <location>
        <begin position="1"/>
        <end position="24"/>
    </location>
</feature>
<feature type="compositionally biased region" description="Basic and acidic residues" evidence="1">
    <location>
        <begin position="96"/>
        <end position="108"/>
    </location>
</feature>
<feature type="region of interest" description="Disordered" evidence="1">
    <location>
        <begin position="88"/>
        <end position="108"/>
    </location>
</feature>
<sequence>MVDERMTSSLVATKFTPPTRNLKNNRDELDATHALMERTSRTATKRRRRRRCTPIGEVHIRPEGNFLWMCREKNVVATVPHNSLQEKQIAGKISGKKQEDRSIGKSYG</sequence>
<name>A0ABR1C6D2_NECAM</name>
<evidence type="ECO:0000256" key="1">
    <source>
        <dbReference type="SAM" id="MobiDB-lite"/>
    </source>
</evidence>
<reference evidence="2 3" key="1">
    <citation type="submission" date="2023-08" db="EMBL/GenBank/DDBJ databases">
        <title>A Necator americanus chromosomal reference genome.</title>
        <authorList>
            <person name="Ilik V."/>
            <person name="Petrzelkova K.J."/>
            <person name="Pardy F."/>
            <person name="Fuh T."/>
            <person name="Niatou-Singa F.S."/>
            <person name="Gouil Q."/>
            <person name="Baker L."/>
            <person name="Ritchie M.E."/>
            <person name="Jex A.R."/>
            <person name="Gazzola D."/>
            <person name="Li H."/>
            <person name="Toshio Fujiwara R."/>
            <person name="Zhan B."/>
            <person name="Aroian R.V."/>
            <person name="Pafco B."/>
            <person name="Schwarz E.M."/>
        </authorList>
    </citation>
    <scope>NUCLEOTIDE SEQUENCE [LARGE SCALE GENOMIC DNA]</scope>
    <source>
        <strain evidence="2 3">Aroian</strain>
        <tissue evidence="2">Whole animal</tissue>
    </source>
</reference>
<comment type="caution">
    <text evidence="2">The sequence shown here is derived from an EMBL/GenBank/DDBJ whole genome shotgun (WGS) entry which is preliminary data.</text>
</comment>
<feature type="compositionally biased region" description="Polar residues" evidence="1">
    <location>
        <begin position="7"/>
        <end position="22"/>
    </location>
</feature>
<organism evidence="2 3">
    <name type="scientific">Necator americanus</name>
    <name type="common">Human hookworm</name>
    <dbReference type="NCBI Taxonomy" id="51031"/>
    <lineage>
        <taxon>Eukaryota</taxon>
        <taxon>Metazoa</taxon>
        <taxon>Ecdysozoa</taxon>
        <taxon>Nematoda</taxon>
        <taxon>Chromadorea</taxon>
        <taxon>Rhabditida</taxon>
        <taxon>Rhabditina</taxon>
        <taxon>Rhabditomorpha</taxon>
        <taxon>Strongyloidea</taxon>
        <taxon>Ancylostomatidae</taxon>
        <taxon>Bunostominae</taxon>
        <taxon>Necator</taxon>
    </lineage>
</organism>
<dbReference type="Proteomes" id="UP001303046">
    <property type="component" value="Unassembled WGS sequence"/>
</dbReference>
<gene>
    <name evidence="2" type="primary">Necator_chrII.g5031</name>
    <name evidence="2" type="ORF">RB195_017239</name>
</gene>
<accession>A0ABR1C6D2</accession>
<protein>
    <submittedName>
        <fullName evidence="2">Uncharacterized protein</fullName>
    </submittedName>
</protein>
<proteinExistence type="predicted"/>